<evidence type="ECO:0000256" key="2">
    <source>
        <dbReference type="ARBA" id="ARBA00010337"/>
    </source>
</evidence>
<name>A0A6L2NU60_TANCI</name>
<feature type="domain" description="Gamma tubulin complex component C-terminal" evidence="7">
    <location>
        <begin position="843"/>
        <end position="1129"/>
    </location>
</feature>
<dbReference type="FunFam" id="1.20.120.1900:FF:000018">
    <property type="entry name" value="Gamma-tubulin complex component 6 isoform A"/>
    <property type="match status" value="1"/>
</dbReference>
<dbReference type="SUPFAM" id="SSF56672">
    <property type="entry name" value="DNA/RNA polymerases"/>
    <property type="match status" value="1"/>
</dbReference>
<dbReference type="InterPro" id="IPR007259">
    <property type="entry name" value="GCP"/>
</dbReference>
<feature type="compositionally biased region" description="Low complexity" evidence="6">
    <location>
        <begin position="30"/>
        <end position="47"/>
    </location>
</feature>
<dbReference type="Gene3D" id="3.30.420.10">
    <property type="entry name" value="Ribonuclease H-like superfamily/Ribonuclease H"/>
    <property type="match status" value="1"/>
</dbReference>
<feature type="compositionally biased region" description="Polar residues" evidence="6">
    <location>
        <begin position="2770"/>
        <end position="2781"/>
    </location>
</feature>
<feature type="region of interest" description="Disordered" evidence="6">
    <location>
        <begin position="2275"/>
        <end position="2322"/>
    </location>
</feature>
<evidence type="ECO:0000259" key="7">
    <source>
        <dbReference type="Pfam" id="PF04130"/>
    </source>
</evidence>
<dbReference type="PANTHER" id="PTHR19302">
    <property type="entry name" value="GAMMA TUBULIN COMPLEX PROTEIN"/>
    <property type="match status" value="1"/>
</dbReference>
<evidence type="ECO:0000256" key="5">
    <source>
        <dbReference type="ARBA" id="ARBA00023212"/>
    </source>
</evidence>
<reference evidence="12" key="1">
    <citation type="journal article" date="2019" name="Sci. Rep.">
        <title>Draft genome of Tanacetum cinerariifolium, the natural source of mosquito coil.</title>
        <authorList>
            <person name="Yamashiro T."/>
            <person name="Shiraishi A."/>
            <person name="Satake H."/>
            <person name="Nakayama K."/>
        </authorList>
    </citation>
    <scope>NUCLEOTIDE SEQUENCE</scope>
</reference>
<dbReference type="GO" id="GO:0005874">
    <property type="term" value="C:microtubule"/>
    <property type="evidence" value="ECO:0007669"/>
    <property type="project" value="UniProtKB-KW"/>
</dbReference>
<dbReference type="GO" id="GO:0051011">
    <property type="term" value="F:microtubule minus-end binding"/>
    <property type="evidence" value="ECO:0007669"/>
    <property type="project" value="TreeGrafter"/>
</dbReference>
<evidence type="ECO:0000259" key="11">
    <source>
        <dbReference type="Pfam" id="PF25597"/>
    </source>
</evidence>
<dbReference type="GO" id="GO:0051225">
    <property type="term" value="P:spindle assembly"/>
    <property type="evidence" value="ECO:0007669"/>
    <property type="project" value="TreeGrafter"/>
</dbReference>
<dbReference type="InterPro" id="IPR025724">
    <property type="entry name" value="GAG-pre-integrase_dom"/>
</dbReference>
<dbReference type="SUPFAM" id="SSF53098">
    <property type="entry name" value="Ribonuclease H-like"/>
    <property type="match status" value="1"/>
</dbReference>
<keyword evidence="4" id="KW-0493">Microtubule</keyword>
<feature type="compositionally biased region" description="Low complexity" evidence="6">
    <location>
        <begin position="1840"/>
        <end position="1853"/>
    </location>
</feature>
<dbReference type="InterPro" id="IPR041470">
    <property type="entry name" value="GCP_N"/>
</dbReference>
<dbReference type="Pfam" id="PF25597">
    <property type="entry name" value="SH3_retrovirus"/>
    <property type="match status" value="1"/>
</dbReference>
<dbReference type="Pfam" id="PF07727">
    <property type="entry name" value="RVT_2"/>
    <property type="match status" value="1"/>
</dbReference>
<evidence type="ECO:0000256" key="1">
    <source>
        <dbReference type="ARBA" id="ARBA00004245"/>
    </source>
</evidence>
<evidence type="ECO:0000256" key="4">
    <source>
        <dbReference type="ARBA" id="ARBA00022701"/>
    </source>
</evidence>
<gene>
    <name evidence="12" type="ORF">Tci_061849</name>
</gene>
<dbReference type="Pfam" id="PF17681">
    <property type="entry name" value="GCP_N_terminal"/>
    <property type="match status" value="1"/>
</dbReference>
<sequence length="3071" mass="348930">MAVVDTDLKSILNNLKLQDPYYLPPRPWESIPSESGPSDTSSSSTSRTSLYATSSVSEASLVRLAMNALQGLESSLISIDKLCKIFRSDPTDRTFHRIPSLWNQSVSTLALEKILTSLGCMGCEVFFLRKFINHFTNLNWDDATLRSNEKTESEAETSDHPPYSLVNQAFAVAVGDILEGYIAALDTISSSVALRRSANNDNMSSRGCLASVAHSEVTLLEVYLHTKELRNQIEVIGSICNVHNVALCFSLSPLEDLDRQTKFSDFPRGGNLLTYLYMELKVADPTHCALFRTLFVRSCEPYFDFIRSWIFKAKITDPFSEFIVAEAESEQYSLYNTGVVIDFPSATIREQVGVSVPCFLRDFLIPLLRAGQQLQVLIKLLEFSDGVGSWNRTYEDFLPYWSRMSSSRLSHAFDMAFTKAGIEMMVLARRDYYKIMMEKLKNHLPNLEFKYHQVIPYTTLATSGRGSLEAPSAANGRPVSPSSMKTDQLPLGTAECDASSMTEDSSYLEDPWNSSECASIENYGEEEPDISEKMVNTFHDLEDLEKKYLSALEIKSYTSSKSPSTKRIESHELSKNEDLRGYSLHPQHPWMNVNSLPIQNLSCTMEAQHSSDQFDSGCPLEKSPICNGIGNVDEAWFNASGYKSKYDLSSEIQEKNTSDCGDASSLRSLTSWEGDCANLILGTSKLRKRCSKFSLPSFDFKSVKDPFTECVNRLGSSDRGDQYFVTTNNAATMKNYHVNGHGDEALTVKKNSFHTHAPHVLNSDRQEQAVLQNVSGGGCWESLLDGTENKGDIRPVEHKTGVAEVVEIPLDFVLEKCLLEEIQLQYKYVSKLTIKLLEEGFSLQEHLLALRRYHMMESADWADLFIVSLWQHKWYATETDKRISDIQGLLELAVQKSSCERDNYKDRLIVYMKEEGTSALPGFATGIQSFNVLGLGYKVDWPVSIVLTPGALKIYAQIFSFLIQVKLALSSLTEVWCSFKEFVHFSNQDRHSDLRKSRSSRFNNMVKLRHQLFHFVSTLQQYVQSQLSHVSWCRFLQSLKHKVKDLTDLDIVHMDYLNDSRCICFLSNDMKQVAEIIQSILQCALDFRSVVVPNMSSAGQDGSLLNVAQVQTIKEAFDQNIRQLYTCYLNSPKNVEFSLPRMTGPLLGQGFEDDDGTTPTTKEHIDGCMSALRSLVKEHNNRGNVSPIRLNFDVDRDDTGTRTIVTGKDVGRTDLKSPFKETILDKRACFKDLTEITKIVRKANETLMAFKEGWTVETGFILDVPEIMKISSFMDAHKCPELAKHYSDKVPKTVDDMMVRLDDFMRSEEAFAKLELPKGRFLKSSRKLSGTYNRREDRFLALGWHLEEIHVTWALEKKQTKLRTYTKSLKELYKQCVETASQASGDAVTIFLRTTEYDIWAIKMEHYLSHTDYLIWQVIQNGDGPVSVTTDTNGMMKVLSSKTAEEVVARERKRKARTTLLTALPKDHLVKFHKMADAKEMFFYALEGLHKGYDRFQTLLSQFEIHGDGVSHEDANQKFLRSLPSFWFQVALIMRTKLGLDTLSFDDLYNNLRVFEHDVKGTTASSSSNTQNVAFVSADNTSSTNDMAMISMRIKKFHKRTCMKLQFDTKDPIGFDKTKVKCFNYHKIRHFARDCRAKGNQDSRRKDDIDWSGHVEEDTQNYAMMAYSSSNSGSDNEVQSCSKTCEESYARLKKLYDEQSDKLGDANVEITAYTLALKKVEAQLLCHQQNQLAYEQKIRLLNTQMSANDKFGLGYGDYRYGSILSYENEVLQSVFMNKECDLEDTHVNDRYAKGMHAVPPPMTENYMPSGPDVKIDYSKFTYGTKQTLADESDSKLVEYTSSESDSSVETTTSMPAPVDNTPKIICEPKVWTDAPIIKDNGIITGKGKIKAGRLDFKDVCYVEELKHYNLFSVSQMCDKKNKVLFTDTDCRVLSPDFKLPDENQVLLKIPRQHNMYSFNLKNIDPSRDLACLFAKALIDESNKWHRRLGHVNFKNLNKLMKGNLVRGLPSKIFKNDHTCVACQKGKQHKASCKDKADETTPILMDFIRQAENQFNHNAKTIRSENGTKLKNNDFEFCGLKGIKKEYSNARTLQQNRVAKRKNKTFIEAARTMVLVTKPQNKTPYELLTGRQPIISYLRHFGYHVTILNTIDQLGKFDGKSDSGFLVGYSLNNNAFRVYNLETKRVKENLHVNFLDNKPNVAEKGHAWMFDLDYLTNSMNYKPISVENQANKSAGPKEAKNSAGDKVQKTIDCKTCEKPVSQVEQIFQEELKKLKRQEKEANDAVRKETTHENQNANTNNTSLSNAVSTPVSTAGPSIELNDVEPLYPDDLSTPYLEDIYASPSEGIFTNSSCDEEGVVTDFNNLETTVIVSLTPTTRIHTIHHKTQILRDPLSAVQTRSKVHKNSEAHAFVWILVDLPFGKKAIGTKWVYKNKKDEMRVVVRNKALLVAQGHRQEEGIDYDEVFALVARIEAIRIFLAFASYIGFIVYQIDVKSAFLYGTIDEEVYVTQPPGFVDPKFPNKVYKVVKVIYGLHQTLRAWYATLSTFFEKSGYRRGAIDKTLFIKKDKKDIMLAQVYVDDIIFGSTKKFEVKQKEDGIFISQDKYVAEILKKFDFLSVKTASTSIETQKPLVKDKEAADVDVHLYRPMIGSLMYLTASRLDIMFATIVATSTTEAEYVAVAHCSTLVKGRLLEFTTAKHSKELASPKQTALGKDESNPLIVDSLLKTIWLSMHHIIAMKYWLFQSKRLLAAAKEEYEEDEVPATPTPPSPSHESQPQAQSVTHPPSTPQAQHAPPSSPPQEQPTTTSTSDMTLLNTLLETCTTLSHKVAALEQDKVAQALEILKPKRRVKKLEKQRRSKHYGLKRLRKVEKDEVNAAAKEVNAAKPIVFDDEEVTMTMTQTLIKMKAKKARILDEQMAKRLHDEEVKQAAAREKQEQDYFKRAQEIPKFKEETNFCSSSQEKMIVYLKNMAGYKMEHFKGMTYDQVRCIFEREYNTVQTFLKSDRDEEPTKKRVAKETLLQESFKKLRAEVEVLAAEFKVEALQVKHPIIDWEIHSEGSRSYWKIIRVGGIT</sequence>
<feature type="domain" description="Reverse transcriptase Ty1/copia-type" evidence="8">
    <location>
        <begin position="2411"/>
        <end position="2586"/>
    </location>
</feature>
<dbReference type="InterPro" id="IPR057670">
    <property type="entry name" value="SH3_retrovirus"/>
</dbReference>
<protein>
    <submittedName>
        <fullName evidence="12">Gamma-tubulin complex component 6 isoform X2</fullName>
    </submittedName>
</protein>
<feature type="compositionally biased region" description="Low complexity" evidence="6">
    <location>
        <begin position="2291"/>
        <end position="2308"/>
    </location>
</feature>
<feature type="region of interest" description="Disordered" evidence="6">
    <location>
        <begin position="465"/>
        <end position="512"/>
    </location>
</feature>
<evidence type="ECO:0000256" key="3">
    <source>
        <dbReference type="ARBA" id="ARBA00022490"/>
    </source>
</evidence>
<dbReference type="GO" id="GO:0003676">
    <property type="term" value="F:nucleic acid binding"/>
    <property type="evidence" value="ECO:0007669"/>
    <property type="project" value="InterPro"/>
</dbReference>
<feature type="domain" description="GAG-pre-integrase" evidence="9">
    <location>
        <begin position="1954"/>
        <end position="2027"/>
    </location>
</feature>
<dbReference type="InterPro" id="IPR043502">
    <property type="entry name" value="DNA/RNA_pol_sf"/>
</dbReference>
<dbReference type="Pfam" id="PF04130">
    <property type="entry name" value="GCP_C_terminal"/>
    <property type="match status" value="1"/>
</dbReference>
<dbReference type="InterPro" id="IPR012337">
    <property type="entry name" value="RNaseH-like_sf"/>
</dbReference>
<feature type="domain" description="Retroviral polymerase SH3-like" evidence="11">
    <location>
        <begin position="2151"/>
        <end position="2198"/>
    </location>
</feature>
<dbReference type="PANTHER" id="PTHR19302:SF70">
    <property type="entry name" value="GAMMA-TUBULIN COMPLEX COMPONENT 6"/>
    <property type="match status" value="1"/>
</dbReference>
<dbReference type="Pfam" id="PF13976">
    <property type="entry name" value="gag_pre-integrs"/>
    <property type="match status" value="1"/>
</dbReference>
<evidence type="ECO:0000256" key="6">
    <source>
        <dbReference type="SAM" id="MobiDB-lite"/>
    </source>
</evidence>
<feature type="region of interest" description="Disordered" evidence="6">
    <location>
        <begin position="1840"/>
        <end position="1859"/>
    </location>
</feature>
<comment type="caution">
    <text evidence="12">The sequence shown here is derived from an EMBL/GenBank/DDBJ whole genome shotgun (WGS) entry which is preliminary data.</text>
</comment>
<feature type="region of interest" description="Disordered" evidence="6">
    <location>
        <begin position="2757"/>
        <end position="2807"/>
    </location>
</feature>
<evidence type="ECO:0000313" key="12">
    <source>
        <dbReference type="EMBL" id="GEU89871.1"/>
    </source>
</evidence>
<comment type="subcellular location">
    <subcellularLocation>
        <location evidence="1">Cytoplasm</location>
        <location evidence="1">Cytoskeleton</location>
    </subcellularLocation>
</comment>
<evidence type="ECO:0000259" key="10">
    <source>
        <dbReference type="Pfam" id="PF17681"/>
    </source>
</evidence>
<dbReference type="GO" id="GO:0000922">
    <property type="term" value="C:spindle pole"/>
    <property type="evidence" value="ECO:0007669"/>
    <property type="project" value="InterPro"/>
</dbReference>
<keyword evidence="3" id="KW-0963">Cytoplasm</keyword>
<dbReference type="GO" id="GO:0000930">
    <property type="term" value="C:gamma-tubulin complex"/>
    <property type="evidence" value="ECO:0007669"/>
    <property type="project" value="TreeGrafter"/>
</dbReference>
<dbReference type="InterPro" id="IPR042241">
    <property type="entry name" value="GCP_C_sf"/>
</dbReference>
<dbReference type="GO" id="GO:0043015">
    <property type="term" value="F:gamma-tubulin binding"/>
    <property type="evidence" value="ECO:0007669"/>
    <property type="project" value="InterPro"/>
</dbReference>
<feature type="compositionally biased region" description="Basic and acidic residues" evidence="6">
    <location>
        <begin position="2275"/>
        <end position="2290"/>
    </location>
</feature>
<accession>A0A6L2NU60</accession>
<dbReference type="Gene3D" id="1.20.120.1900">
    <property type="entry name" value="Gamma-tubulin complex, C-terminal domain"/>
    <property type="match status" value="1"/>
</dbReference>
<feature type="domain" description="Gamma tubulin complex component protein N-terminal" evidence="10">
    <location>
        <begin position="66"/>
        <end position="384"/>
    </location>
</feature>
<dbReference type="InterPro" id="IPR040457">
    <property type="entry name" value="GCP_C"/>
</dbReference>
<feature type="region of interest" description="Disordered" evidence="6">
    <location>
        <begin position="28"/>
        <end position="47"/>
    </location>
</feature>
<evidence type="ECO:0000259" key="8">
    <source>
        <dbReference type="Pfam" id="PF07727"/>
    </source>
</evidence>
<keyword evidence="5" id="KW-0206">Cytoskeleton</keyword>
<proteinExistence type="inferred from homology"/>
<dbReference type="InterPro" id="IPR036397">
    <property type="entry name" value="RNaseH_sf"/>
</dbReference>
<organism evidence="12">
    <name type="scientific">Tanacetum cinerariifolium</name>
    <name type="common">Dalmatian daisy</name>
    <name type="synonym">Chrysanthemum cinerariifolium</name>
    <dbReference type="NCBI Taxonomy" id="118510"/>
    <lineage>
        <taxon>Eukaryota</taxon>
        <taxon>Viridiplantae</taxon>
        <taxon>Streptophyta</taxon>
        <taxon>Embryophyta</taxon>
        <taxon>Tracheophyta</taxon>
        <taxon>Spermatophyta</taxon>
        <taxon>Magnoliopsida</taxon>
        <taxon>eudicotyledons</taxon>
        <taxon>Gunneridae</taxon>
        <taxon>Pentapetalae</taxon>
        <taxon>asterids</taxon>
        <taxon>campanulids</taxon>
        <taxon>Asterales</taxon>
        <taxon>Asteraceae</taxon>
        <taxon>Asteroideae</taxon>
        <taxon>Anthemideae</taxon>
        <taxon>Anthemidinae</taxon>
        <taxon>Tanacetum</taxon>
    </lineage>
</organism>
<dbReference type="GO" id="GO:0000278">
    <property type="term" value="P:mitotic cell cycle"/>
    <property type="evidence" value="ECO:0007669"/>
    <property type="project" value="TreeGrafter"/>
</dbReference>
<dbReference type="GO" id="GO:0031122">
    <property type="term" value="P:cytoplasmic microtubule organization"/>
    <property type="evidence" value="ECO:0007669"/>
    <property type="project" value="TreeGrafter"/>
</dbReference>
<dbReference type="InterPro" id="IPR013103">
    <property type="entry name" value="RVT_2"/>
</dbReference>
<dbReference type="GO" id="GO:0051321">
    <property type="term" value="P:meiotic cell cycle"/>
    <property type="evidence" value="ECO:0007669"/>
    <property type="project" value="TreeGrafter"/>
</dbReference>
<evidence type="ECO:0000259" key="9">
    <source>
        <dbReference type="Pfam" id="PF13976"/>
    </source>
</evidence>
<dbReference type="GO" id="GO:0007020">
    <property type="term" value="P:microtubule nucleation"/>
    <property type="evidence" value="ECO:0007669"/>
    <property type="project" value="InterPro"/>
</dbReference>
<dbReference type="EMBL" id="BKCJ010010055">
    <property type="protein sequence ID" value="GEU89871.1"/>
    <property type="molecule type" value="Genomic_DNA"/>
</dbReference>
<comment type="similarity">
    <text evidence="2">Belongs to the TUBGCP family.</text>
</comment>